<reference evidence="4 5" key="1">
    <citation type="submission" date="2019-05" db="EMBL/GenBank/DDBJ databases">
        <title>Sporisorium graminicola CBS 10092 draft sequencing and annotation.</title>
        <authorList>
            <person name="Solano-Gonzalez S."/>
            <person name="Caddick M.X."/>
            <person name="Darby A."/>
        </authorList>
    </citation>
    <scope>NUCLEOTIDE SEQUENCE [LARGE SCALE GENOMIC DNA]</scope>
    <source>
        <strain evidence="4 5">CBS 10092</strain>
    </source>
</reference>
<evidence type="ECO:0000313" key="5">
    <source>
        <dbReference type="Proteomes" id="UP000306050"/>
    </source>
</evidence>
<evidence type="ECO:0000256" key="2">
    <source>
        <dbReference type="ARBA" id="ARBA00022553"/>
    </source>
</evidence>
<dbReference type="OrthoDB" id="429813at2759"/>
<dbReference type="SUPFAM" id="SSF47336">
    <property type="entry name" value="ACP-like"/>
    <property type="match status" value="1"/>
</dbReference>
<sequence length="1132" mass="122843">MSETISPGKPPYLTLTISQALSLPPPPAPEPKQHDSVNAMLDERARHMPEQLAVGFTQLTADGAWTCRTLTYAQVSSLAVALAGELQARLRSRESNRKSPNQTPLVAVLSRSGLDLFAHIVALWRLGFGVLCIAPGSPAESIANLLRLTETRMILAHASQVDSARAAVDAAGAGAPDSAFQAHVGEMLSNIDQLVNRNPGSQPGTVQAGPTAGAGPDDVLVTMHTSGSSGLPKPIYQLHRFWTASMLSAPGRELSAFTTTPLFHGGMSDLLRSIQAGSCIYFHPTADPGALSTAAIYQAITACRRPVSYFLSVPYILDMLFSDRSDTGRQMLTSMQLVSTGGAPLPQQLGDDMVQRGVKLVSRLGSSECGFLMSSWRDFERDQEWNHLRIPDKLGQSMLRFEPHDPSVEGGLFELVVTKDWPAKLVANRDDGSYATSDLYSKHSVLPNTWKYDSRSDDTIVLVSGKKATAPVAEQKLKTSPLVTDAIAFGANRAILGALVFVSPEAVPRDAPFDDTLKRKLLKQLQSVFGAINAASPPHAQLATEMVCLLPPAEAANVPRASKGTLQRGRAYQHYADLIDSIYVDFEEGRSLRLHSTNGDGGGAAAAEKEVLSGEDLIRWLQAKVHDINGRNLSPDTDLFVAGVDSIQSARIRAAVHQNIELGGKLLERNAVYEYPTLRMLAQQIEDVRVGVGEGQGGGVDERQQRELQLMRDLVEKYSQAPSQIAIDELALKAETSEEADKGTLYLLTGVTGGLGAQMLDHVVQQLQQQDAVVCLVRADSADHAHKRVLDSLASRHLTATHSIVEAPNSPVHTLPGDLTRSDCGIPFTHLSPLVKHSKVVTIHSAWSVNFVASLSSFEHGNIAGLSHLISLHQALVATTRSHRQASCFTFCSSVASVLGQDANRALEETLSTAPEDAVAMGYARSKWVAEQIVARRCASSSDGEGAHRIVRIGQFCSDTVHGVWNQSEAWPILISISCKLGIFPDLRERLDWISTDVAAKSVLDISLSSDKDKRVYNVAQPTTTTSHPAPDWKTLFEWLQSSNLTLTLISPQQWLEKLESSNVDHRGLLSLWRKNFSPSASASLEPTQQVGFNCENALATSSTYRNWQHQGVTLPLIQKTVRRWKEVGFLS</sequence>
<comment type="caution">
    <text evidence="4">The sequence shown here is derived from an EMBL/GenBank/DDBJ whole genome shotgun (WGS) entry which is preliminary data.</text>
</comment>
<dbReference type="InterPro" id="IPR036736">
    <property type="entry name" value="ACP-like_sf"/>
</dbReference>
<accession>A0A4U7KRB7</accession>
<dbReference type="InterPro" id="IPR013120">
    <property type="entry name" value="FAR_NAD-bd"/>
</dbReference>
<dbReference type="AlphaFoldDB" id="A0A4U7KRB7"/>
<dbReference type="Pfam" id="PF23562">
    <property type="entry name" value="AMP-binding_C_3"/>
    <property type="match status" value="1"/>
</dbReference>
<dbReference type="GeneID" id="40728183"/>
<evidence type="ECO:0000256" key="1">
    <source>
        <dbReference type="ARBA" id="ARBA00022450"/>
    </source>
</evidence>
<dbReference type="Gene3D" id="1.10.1200.10">
    <property type="entry name" value="ACP-like"/>
    <property type="match status" value="1"/>
</dbReference>
<dbReference type="InterPro" id="IPR000873">
    <property type="entry name" value="AMP-dep_synth/lig_dom"/>
</dbReference>
<dbReference type="Pfam" id="PF00550">
    <property type="entry name" value="PP-binding"/>
    <property type="match status" value="1"/>
</dbReference>
<dbReference type="Pfam" id="PF07993">
    <property type="entry name" value="NAD_binding_4"/>
    <property type="match status" value="1"/>
</dbReference>
<dbReference type="PROSITE" id="PS50075">
    <property type="entry name" value="CARRIER"/>
    <property type="match status" value="1"/>
</dbReference>
<feature type="domain" description="Carrier" evidence="3">
    <location>
        <begin position="609"/>
        <end position="689"/>
    </location>
</feature>
<dbReference type="InterPro" id="IPR051414">
    <property type="entry name" value="Adenylate-forming_Reductase"/>
</dbReference>
<dbReference type="Pfam" id="PF00501">
    <property type="entry name" value="AMP-binding"/>
    <property type="match status" value="1"/>
</dbReference>
<dbReference type="Proteomes" id="UP000306050">
    <property type="component" value="Chromosome SGRAM_6"/>
</dbReference>
<dbReference type="InterPro" id="IPR042099">
    <property type="entry name" value="ANL_N_sf"/>
</dbReference>
<evidence type="ECO:0000313" key="4">
    <source>
        <dbReference type="EMBL" id="TKY85748.1"/>
    </source>
</evidence>
<dbReference type="InterPro" id="IPR036291">
    <property type="entry name" value="NAD(P)-bd_dom_sf"/>
</dbReference>
<dbReference type="KEGG" id="sgra:EX895_005288"/>
<dbReference type="SUPFAM" id="SSF51735">
    <property type="entry name" value="NAD(P)-binding Rossmann-fold domains"/>
    <property type="match status" value="1"/>
</dbReference>
<protein>
    <recommendedName>
        <fullName evidence="3">Carrier domain-containing protein</fullName>
    </recommendedName>
</protein>
<dbReference type="Gene3D" id="3.40.50.720">
    <property type="entry name" value="NAD(P)-binding Rossmann-like Domain"/>
    <property type="match status" value="1"/>
</dbReference>
<keyword evidence="2" id="KW-0597">Phosphoprotein</keyword>
<evidence type="ECO:0000259" key="3">
    <source>
        <dbReference type="PROSITE" id="PS50075"/>
    </source>
</evidence>
<dbReference type="RefSeq" id="XP_029737733.1">
    <property type="nucleotide sequence ID" value="XM_029885881.1"/>
</dbReference>
<dbReference type="PANTHER" id="PTHR43439">
    <property type="entry name" value="PHENYLACETATE-COENZYME A LIGASE"/>
    <property type="match status" value="1"/>
</dbReference>
<proteinExistence type="predicted"/>
<dbReference type="InterPro" id="IPR009081">
    <property type="entry name" value="PP-bd_ACP"/>
</dbReference>
<keyword evidence="1" id="KW-0596">Phosphopantetheine</keyword>
<dbReference type="SUPFAM" id="SSF56801">
    <property type="entry name" value="Acetyl-CoA synthetase-like"/>
    <property type="match status" value="1"/>
</dbReference>
<dbReference type="EMBL" id="SRRM01000019">
    <property type="protein sequence ID" value="TKY85748.1"/>
    <property type="molecule type" value="Genomic_DNA"/>
</dbReference>
<dbReference type="Gene3D" id="3.40.50.12780">
    <property type="entry name" value="N-terminal domain of ligase-like"/>
    <property type="match status" value="1"/>
</dbReference>
<keyword evidence="5" id="KW-1185">Reference proteome</keyword>
<dbReference type="PANTHER" id="PTHR43439:SF2">
    <property type="entry name" value="ENZYME, PUTATIVE (JCVI)-RELATED"/>
    <property type="match status" value="1"/>
</dbReference>
<name>A0A4U7KRB7_9BASI</name>
<gene>
    <name evidence="4" type="ORF">EX895_005288</name>
</gene>
<organism evidence="4 5">
    <name type="scientific">Sporisorium graminicola</name>
    <dbReference type="NCBI Taxonomy" id="280036"/>
    <lineage>
        <taxon>Eukaryota</taxon>
        <taxon>Fungi</taxon>
        <taxon>Dikarya</taxon>
        <taxon>Basidiomycota</taxon>
        <taxon>Ustilaginomycotina</taxon>
        <taxon>Ustilaginomycetes</taxon>
        <taxon>Ustilaginales</taxon>
        <taxon>Ustilaginaceae</taxon>
        <taxon>Sporisorium</taxon>
    </lineage>
</organism>